<feature type="region of interest" description="Disordered" evidence="1">
    <location>
        <begin position="497"/>
        <end position="623"/>
    </location>
</feature>
<evidence type="ECO:0000256" key="1">
    <source>
        <dbReference type="SAM" id="MobiDB-lite"/>
    </source>
</evidence>
<comment type="caution">
    <text evidence="2">The sequence shown here is derived from an EMBL/GenBank/DDBJ whole genome shotgun (WGS) entry which is preliminary data.</text>
</comment>
<feature type="compositionally biased region" description="Low complexity" evidence="1">
    <location>
        <begin position="296"/>
        <end position="308"/>
    </location>
</feature>
<feature type="compositionally biased region" description="Low complexity" evidence="1">
    <location>
        <begin position="127"/>
        <end position="140"/>
    </location>
</feature>
<feature type="compositionally biased region" description="Polar residues" evidence="1">
    <location>
        <begin position="573"/>
        <end position="590"/>
    </location>
</feature>
<name>A0AAD9DXS4_9TELE</name>
<feature type="region of interest" description="Disordered" evidence="1">
    <location>
        <begin position="187"/>
        <end position="265"/>
    </location>
</feature>
<feature type="compositionally biased region" description="Polar residues" evidence="1">
    <location>
        <begin position="309"/>
        <end position="329"/>
    </location>
</feature>
<feature type="region of interest" description="Disordered" evidence="1">
    <location>
        <begin position="288"/>
        <end position="370"/>
    </location>
</feature>
<feature type="compositionally biased region" description="Low complexity" evidence="1">
    <location>
        <begin position="233"/>
        <end position="250"/>
    </location>
</feature>
<feature type="compositionally biased region" description="Polar residues" evidence="1">
    <location>
        <begin position="54"/>
        <end position="63"/>
    </location>
</feature>
<evidence type="ECO:0000313" key="2">
    <source>
        <dbReference type="EMBL" id="KAK1796893.1"/>
    </source>
</evidence>
<feature type="compositionally biased region" description="Polar residues" evidence="1">
    <location>
        <begin position="187"/>
        <end position="210"/>
    </location>
</feature>
<dbReference type="AlphaFoldDB" id="A0AAD9DXS4"/>
<feature type="compositionally biased region" description="Polar residues" evidence="1">
    <location>
        <begin position="441"/>
        <end position="450"/>
    </location>
</feature>
<accession>A0AAD9DXS4</accession>
<feature type="compositionally biased region" description="Polar residues" evidence="1">
    <location>
        <begin position="337"/>
        <end position="364"/>
    </location>
</feature>
<feature type="compositionally biased region" description="Polar residues" evidence="1">
    <location>
        <begin position="103"/>
        <end position="120"/>
    </location>
</feature>
<feature type="compositionally biased region" description="Polar residues" evidence="1">
    <location>
        <begin position="597"/>
        <end position="620"/>
    </location>
</feature>
<protein>
    <submittedName>
        <fullName evidence="2">Uncharacterized protein</fullName>
    </submittedName>
</protein>
<feature type="compositionally biased region" description="Polar residues" evidence="1">
    <location>
        <begin position="524"/>
        <end position="563"/>
    </location>
</feature>
<reference evidence="2" key="1">
    <citation type="submission" date="2023-03" db="EMBL/GenBank/DDBJ databases">
        <title>Electrophorus voltai genome.</title>
        <authorList>
            <person name="Bian C."/>
        </authorList>
    </citation>
    <scope>NUCLEOTIDE SEQUENCE</scope>
    <source>
        <strain evidence="2">CB-2022</strain>
        <tissue evidence="2">Muscle</tissue>
    </source>
</reference>
<feature type="compositionally biased region" description="Polar residues" evidence="1">
    <location>
        <begin position="498"/>
        <end position="515"/>
    </location>
</feature>
<feature type="region of interest" description="Disordered" evidence="1">
    <location>
        <begin position="54"/>
        <end position="157"/>
    </location>
</feature>
<evidence type="ECO:0000313" key="3">
    <source>
        <dbReference type="Proteomes" id="UP001239994"/>
    </source>
</evidence>
<sequence>MLVAVPCAKGQRSKSVLSSPLQQGVTHQESAGNLKSVSFAQGFPSQQIGSRVQTAAVQSSPTHQGVHRAPSSGLTMYLPSKKLQPPSHVPARTWHQGYPQQLPYPSQSRPVSMLLSQTQNGGDGLASNSQSSYGGQHQSSTWSALQPGSQSTSQLDFGTLGDQCTRMTSGLTSASDGYLASPFISNWQSSSHDQTTRSQMQASGMSSCDYKQSVRDAAQSSTSYGDLPSQVGSTWQTSSLSDQSQLQRSTAGETSTSQQSGRDALQKSSSYYVPLALQDAGIWQSARSPMQDSHLGSGMTSTSQQSTTDVQKSNSRYGPLYSQGTSTWQPFGRDQTAESQMQGSSVSSCGYQQPTSDVPQSGSILNGALPPQVANARPTSSLQSFLQSAQSQTPSISAALTPISQPYAGDLSQSGNYSRPLPAQGASELQPTGRHHPALQTAGTQMQGSSEDFDFFTSKQSASGDAQSSRSSNWTHPQGVGTWQVFSQKYPVGPLSAGVTSTSQQSGRAVPQHSSYYGPVDSRVASNWQPASHDQTAQFQMPASSVGSCDHQQSASDAAQKSRTLYGDLPSRVASTRQTSSHDQTAQTQMRGLRGYSGSQGSPSYTFTQNLPGSSSQSEAQLPPIPFSWMVKQRVSA</sequence>
<feature type="compositionally biased region" description="Low complexity" evidence="1">
    <location>
        <begin position="460"/>
        <end position="472"/>
    </location>
</feature>
<feature type="compositionally biased region" description="Polar residues" evidence="1">
    <location>
        <begin position="251"/>
        <end position="265"/>
    </location>
</feature>
<dbReference type="Proteomes" id="UP001239994">
    <property type="component" value="Unassembled WGS sequence"/>
</dbReference>
<dbReference type="EMBL" id="JAROKS010000014">
    <property type="protein sequence ID" value="KAK1796893.1"/>
    <property type="molecule type" value="Genomic_DNA"/>
</dbReference>
<feature type="compositionally biased region" description="Polar residues" evidence="1">
    <location>
        <begin position="141"/>
        <end position="156"/>
    </location>
</feature>
<feature type="region of interest" description="Disordered" evidence="1">
    <location>
        <begin position="407"/>
        <end position="476"/>
    </location>
</feature>
<gene>
    <name evidence="2" type="ORF">P4O66_000979</name>
</gene>
<keyword evidence="3" id="KW-1185">Reference proteome</keyword>
<proteinExistence type="predicted"/>
<organism evidence="2 3">
    <name type="scientific">Electrophorus voltai</name>
    <dbReference type="NCBI Taxonomy" id="2609070"/>
    <lineage>
        <taxon>Eukaryota</taxon>
        <taxon>Metazoa</taxon>
        <taxon>Chordata</taxon>
        <taxon>Craniata</taxon>
        <taxon>Vertebrata</taxon>
        <taxon>Euteleostomi</taxon>
        <taxon>Actinopterygii</taxon>
        <taxon>Neopterygii</taxon>
        <taxon>Teleostei</taxon>
        <taxon>Ostariophysi</taxon>
        <taxon>Gymnotiformes</taxon>
        <taxon>Gymnotoidei</taxon>
        <taxon>Gymnotidae</taxon>
        <taxon>Electrophorus</taxon>
    </lineage>
</organism>